<accession>C6LIP7</accession>
<dbReference type="Proteomes" id="UP000005561">
    <property type="component" value="Unassembled WGS sequence"/>
</dbReference>
<reference evidence="1" key="1">
    <citation type="submission" date="2009-07" db="EMBL/GenBank/DDBJ databases">
        <authorList>
            <person name="Weinstock G."/>
            <person name="Sodergren E."/>
            <person name="Clifton S."/>
            <person name="Fulton L."/>
            <person name="Fulton B."/>
            <person name="Courtney L."/>
            <person name="Fronick C."/>
            <person name="Harrison M."/>
            <person name="Strong C."/>
            <person name="Farmer C."/>
            <person name="Delahaunty K."/>
            <person name="Markovic C."/>
            <person name="Hall O."/>
            <person name="Minx P."/>
            <person name="Tomlinson C."/>
            <person name="Mitreva M."/>
            <person name="Nelson J."/>
            <person name="Hou S."/>
            <person name="Wollam A."/>
            <person name="Pepin K.H."/>
            <person name="Johnson M."/>
            <person name="Bhonagiri V."/>
            <person name="Nash W.E."/>
            <person name="Warren W."/>
            <person name="Chinwalla A."/>
            <person name="Mardis E.R."/>
            <person name="Wilson R.K."/>
        </authorList>
    </citation>
    <scope>NUCLEOTIDE SEQUENCE [LARGE SCALE GENOMIC DNA]</scope>
    <source>
        <strain evidence="1">DSM 14469</strain>
    </source>
</reference>
<gene>
    <name evidence="1" type="ORF">BRYFOR_08527</name>
</gene>
<keyword evidence="2" id="KW-1185">Reference proteome</keyword>
<evidence type="ECO:0000313" key="2">
    <source>
        <dbReference type="Proteomes" id="UP000005561"/>
    </source>
</evidence>
<proteinExistence type="predicted"/>
<dbReference type="eggNOG" id="ENOG502ZM93">
    <property type="taxonomic scope" value="Bacteria"/>
</dbReference>
<comment type="caution">
    <text evidence="1">The sequence shown here is derived from an EMBL/GenBank/DDBJ whole genome shotgun (WGS) entry which is preliminary data.</text>
</comment>
<protein>
    <recommendedName>
        <fullName evidence="3">YjcQ protein</fullName>
    </recommendedName>
</protein>
<sequence length="116" mass="13168">MKRGIDMGTQLSKDADKLLCILYKKYLDKRKENVPKNDAKLCGGSNLIRDTLVPNWSLSDVDNTCWELSRAGMLKVNGSNNSIYLVWLSDSGIVYMENRFKNGVKEVTEFLTSFIP</sequence>
<name>C6LIP7_9FIRM</name>
<evidence type="ECO:0000313" key="1">
    <source>
        <dbReference type="EMBL" id="EET59436.1"/>
    </source>
</evidence>
<organism evidence="1 2">
    <name type="scientific">Marvinbryantia formatexigens DSM 14469</name>
    <dbReference type="NCBI Taxonomy" id="478749"/>
    <lineage>
        <taxon>Bacteria</taxon>
        <taxon>Bacillati</taxon>
        <taxon>Bacillota</taxon>
        <taxon>Clostridia</taxon>
        <taxon>Lachnospirales</taxon>
        <taxon>Lachnospiraceae</taxon>
        <taxon>Marvinbryantia</taxon>
    </lineage>
</organism>
<evidence type="ECO:0008006" key="3">
    <source>
        <dbReference type="Google" id="ProtNLM"/>
    </source>
</evidence>
<dbReference type="RefSeq" id="WP_006863296.1">
    <property type="nucleotide sequence ID" value="NZ_ACCL02000018.1"/>
</dbReference>
<dbReference type="EMBL" id="ACCL02000018">
    <property type="protein sequence ID" value="EET59436.1"/>
    <property type="molecule type" value="Genomic_DNA"/>
</dbReference>
<dbReference type="STRING" id="168384.SAMN05660368_02961"/>
<dbReference type="AlphaFoldDB" id="C6LIP7"/>